<dbReference type="Proteomes" id="UP001396898">
    <property type="component" value="Unassembled WGS sequence"/>
</dbReference>
<feature type="region of interest" description="Disordered" evidence="1">
    <location>
        <begin position="1"/>
        <end position="68"/>
    </location>
</feature>
<organism evidence="2 3">
    <name type="scientific">Apiospora marii</name>
    <dbReference type="NCBI Taxonomy" id="335849"/>
    <lineage>
        <taxon>Eukaryota</taxon>
        <taxon>Fungi</taxon>
        <taxon>Dikarya</taxon>
        <taxon>Ascomycota</taxon>
        <taxon>Pezizomycotina</taxon>
        <taxon>Sordariomycetes</taxon>
        <taxon>Xylariomycetidae</taxon>
        <taxon>Amphisphaeriales</taxon>
        <taxon>Apiosporaceae</taxon>
        <taxon>Apiospora</taxon>
    </lineage>
</organism>
<feature type="compositionally biased region" description="Basic and acidic residues" evidence="1">
    <location>
        <begin position="36"/>
        <end position="48"/>
    </location>
</feature>
<dbReference type="EMBL" id="JAQQWI010000008">
    <property type="protein sequence ID" value="KAK8023375.1"/>
    <property type="molecule type" value="Genomic_DNA"/>
</dbReference>
<accession>A0ABR1S130</accession>
<name>A0ABR1S130_9PEZI</name>
<comment type="caution">
    <text evidence="2">The sequence shown here is derived from an EMBL/GenBank/DDBJ whole genome shotgun (WGS) entry which is preliminary data.</text>
</comment>
<evidence type="ECO:0000313" key="3">
    <source>
        <dbReference type="Proteomes" id="UP001396898"/>
    </source>
</evidence>
<keyword evidence="3" id="KW-1185">Reference proteome</keyword>
<protein>
    <submittedName>
        <fullName evidence="2">Uncharacterized protein</fullName>
    </submittedName>
</protein>
<reference evidence="2 3" key="1">
    <citation type="submission" date="2023-01" db="EMBL/GenBank/DDBJ databases">
        <title>Analysis of 21 Apiospora genomes using comparative genomics revels a genus with tremendous synthesis potential of carbohydrate active enzymes and secondary metabolites.</title>
        <authorList>
            <person name="Sorensen T."/>
        </authorList>
    </citation>
    <scope>NUCLEOTIDE SEQUENCE [LARGE SCALE GENOMIC DNA]</scope>
    <source>
        <strain evidence="2 3">CBS 20057</strain>
    </source>
</reference>
<proteinExistence type="predicted"/>
<sequence length="68" mass="7545">MAFNTASRGHEHAKVAYARTRPSMKLGTGQITRDFPGAKEVTKDDDPTTVKAGSQSRQFEPLLRAKKR</sequence>
<gene>
    <name evidence="2" type="ORF">PG991_006614</name>
</gene>
<evidence type="ECO:0000256" key="1">
    <source>
        <dbReference type="SAM" id="MobiDB-lite"/>
    </source>
</evidence>
<evidence type="ECO:0000313" key="2">
    <source>
        <dbReference type="EMBL" id="KAK8023375.1"/>
    </source>
</evidence>